<dbReference type="EMBL" id="JACTNZ010000005">
    <property type="protein sequence ID" value="KAG5549760.1"/>
    <property type="molecule type" value="Genomic_DNA"/>
</dbReference>
<dbReference type="Pfam" id="PF03168">
    <property type="entry name" value="LEA_2"/>
    <property type="match status" value="1"/>
</dbReference>
<dbReference type="InterPro" id="IPR045043">
    <property type="entry name" value="Lea14-like"/>
</dbReference>
<protein>
    <recommendedName>
        <fullName evidence="5">F-box associated domain-containing protein</fullName>
    </recommendedName>
</protein>
<dbReference type="NCBIfam" id="TIGR01640">
    <property type="entry name" value="F_box_assoc_1"/>
    <property type="match status" value="1"/>
</dbReference>
<evidence type="ECO:0000313" key="3">
    <source>
        <dbReference type="EMBL" id="KAG5549760.1"/>
    </source>
</evidence>
<dbReference type="SUPFAM" id="SSF117070">
    <property type="entry name" value="LEA14-like"/>
    <property type="match status" value="1"/>
</dbReference>
<proteinExistence type="predicted"/>
<dbReference type="InterPro" id="IPR017451">
    <property type="entry name" value="F-box-assoc_interact_dom"/>
</dbReference>
<accession>A0AAV6KB86</accession>
<dbReference type="Proteomes" id="UP000823749">
    <property type="component" value="Chromosome 5"/>
</dbReference>
<dbReference type="AlphaFoldDB" id="A0AAV6KB86"/>
<dbReference type="PANTHER" id="PTHR31459:SF19">
    <property type="entry name" value="DESICCATION-RELATED PROTEIN LEA14-RELATED"/>
    <property type="match status" value="1"/>
</dbReference>
<name>A0AAV6KB86_9ERIC</name>
<feature type="domain" description="Late embryogenesis abundant protein LEA-2 subgroup" evidence="1">
    <location>
        <begin position="164"/>
        <end position="233"/>
    </location>
</feature>
<organism evidence="3 4">
    <name type="scientific">Rhododendron griersonianum</name>
    <dbReference type="NCBI Taxonomy" id="479676"/>
    <lineage>
        <taxon>Eukaryota</taxon>
        <taxon>Viridiplantae</taxon>
        <taxon>Streptophyta</taxon>
        <taxon>Embryophyta</taxon>
        <taxon>Tracheophyta</taxon>
        <taxon>Spermatophyta</taxon>
        <taxon>Magnoliopsida</taxon>
        <taxon>eudicotyledons</taxon>
        <taxon>Gunneridae</taxon>
        <taxon>Pentapetalae</taxon>
        <taxon>asterids</taxon>
        <taxon>Ericales</taxon>
        <taxon>Ericaceae</taxon>
        <taxon>Ericoideae</taxon>
        <taxon>Rhodoreae</taxon>
        <taxon>Rhododendron</taxon>
    </lineage>
</organism>
<gene>
    <name evidence="3" type="ORF">RHGRI_014908</name>
</gene>
<keyword evidence="4" id="KW-1185">Reference proteome</keyword>
<evidence type="ECO:0000313" key="4">
    <source>
        <dbReference type="Proteomes" id="UP000823749"/>
    </source>
</evidence>
<dbReference type="GO" id="GO:0005829">
    <property type="term" value="C:cytosol"/>
    <property type="evidence" value="ECO:0007669"/>
    <property type="project" value="TreeGrafter"/>
</dbReference>
<evidence type="ECO:0008006" key="5">
    <source>
        <dbReference type="Google" id="ProtNLM"/>
    </source>
</evidence>
<evidence type="ECO:0000259" key="1">
    <source>
        <dbReference type="Pfam" id="PF03168"/>
    </source>
</evidence>
<dbReference type="PANTHER" id="PTHR31459">
    <property type="match status" value="1"/>
</dbReference>
<dbReference type="Pfam" id="PF08268">
    <property type="entry name" value="FBA_3"/>
    <property type="match status" value="1"/>
</dbReference>
<comment type="caution">
    <text evidence="3">The sequence shown here is derived from an EMBL/GenBank/DDBJ whole genome shotgun (WGS) entry which is preliminary data.</text>
</comment>
<dbReference type="InterPro" id="IPR004864">
    <property type="entry name" value="LEA_2"/>
</dbReference>
<dbReference type="Gene3D" id="2.60.40.1820">
    <property type="match status" value="1"/>
</dbReference>
<sequence>MPYCCYAWFGFGYDERIDDYKVVGFFFDKRTSGSEPKVKLDCPFKVPNLRVTIWGACDGLVCIGTKREVLIWNPSTGKYRGLPNVEMPYNCYAWFGFGYDECIDDYKVVGFFFDDRRSGSEPEVKVYTLGSDSWRRIEDCPYRAPRGVLGTFVNRALHWIHWLVGSGKIPDPGSLAGNETKVLDVMVKVPHNVLLSLVRDIGADWDIDYELELGLTVDLPIVGNFKIPITNKGQIKLPSLSDLWT</sequence>
<evidence type="ECO:0000259" key="2">
    <source>
        <dbReference type="Pfam" id="PF08268"/>
    </source>
</evidence>
<reference evidence="3" key="1">
    <citation type="submission" date="2020-08" db="EMBL/GenBank/DDBJ databases">
        <title>Plant Genome Project.</title>
        <authorList>
            <person name="Zhang R.-G."/>
        </authorList>
    </citation>
    <scope>NUCLEOTIDE SEQUENCE</scope>
    <source>
        <strain evidence="3">WSP0</strain>
        <tissue evidence="3">Leaf</tissue>
    </source>
</reference>
<dbReference type="InterPro" id="IPR013187">
    <property type="entry name" value="F-box-assoc_dom_typ3"/>
</dbReference>
<feature type="domain" description="F-box associated beta-propeller type 3" evidence="2">
    <location>
        <begin position="30"/>
        <end position="144"/>
    </location>
</feature>